<dbReference type="InterPro" id="IPR006674">
    <property type="entry name" value="HD_domain"/>
</dbReference>
<dbReference type="PANTHER" id="PTHR36442">
    <property type="entry name" value="CYCLIC-DI-AMP PHOSPHODIESTERASE PGPH"/>
    <property type="match status" value="1"/>
</dbReference>
<feature type="transmembrane region" description="Helical" evidence="2">
    <location>
        <begin position="253"/>
        <end position="275"/>
    </location>
</feature>
<feature type="transmembrane region" description="Helical" evidence="2">
    <location>
        <begin position="354"/>
        <end position="374"/>
    </location>
</feature>
<dbReference type="SUPFAM" id="SSF109604">
    <property type="entry name" value="HD-domain/PDEase-like"/>
    <property type="match status" value="1"/>
</dbReference>
<dbReference type="EMBL" id="JACQRX010000114">
    <property type="protein sequence ID" value="MBI4251312.1"/>
    <property type="molecule type" value="Genomic_DNA"/>
</dbReference>
<evidence type="ECO:0000256" key="1">
    <source>
        <dbReference type="SAM" id="MobiDB-lite"/>
    </source>
</evidence>
<dbReference type="Pfam" id="PF07698">
    <property type="entry name" value="7TM-7TMR_HD"/>
    <property type="match status" value="1"/>
</dbReference>
<organism evidence="4 5">
    <name type="scientific">Tectimicrobiota bacterium</name>
    <dbReference type="NCBI Taxonomy" id="2528274"/>
    <lineage>
        <taxon>Bacteria</taxon>
        <taxon>Pseudomonadati</taxon>
        <taxon>Nitrospinota/Tectimicrobiota group</taxon>
        <taxon>Candidatus Tectimicrobiota</taxon>
    </lineage>
</organism>
<keyword evidence="2" id="KW-0472">Membrane</keyword>
<dbReference type="Gene3D" id="1.10.3210.10">
    <property type="entry name" value="Hypothetical protein af1432"/>
    <property type="match status" value="1"/>
</dbReference>
<dbReference type="InterPro" id="IPR006675">
    <property type="entry name" value="HDIG_dom"/>
</dbReference>
<evidence type="ECO:0000259" key="3">
    <source>
        <dbReference type="PROSITE" id="PS51831"/>
    </source>
</evidence>
<dbReference type="InterPro" id="IPR052722">
    <property type="entry name" value="PgpH_phosphodiesterase"/>
</dbReference>
<accession>A0A932ZW59</accession>
<evidence type="ECO:0000256" key="2">
    <source>
        <dbReference type="SAM" id="Phobius"/>
    </source>
</evidence>
<feature type="transmembrane region" description="Helical" evidence="2">
    <location>
        <begin position="218"/>
        <end position="241"/>
    </location>
</feature>
<dbReference type="CDD" id="cd00077">
    <property type="entry name" value="HDc"/>
    <property type="match status" value="1"/>
</dbReference>
<feature type="non-terminal residue" evidence="4">
    <location>
        <position position="1"/>
    </location>
</feature>
<dbReference type="InterPro" id="IPR011624">
    <property type="entry name" value="Metal-dep_PHydrolase_7TM_extra"/>
</dbReference>
<gene>
    <name evidence="4" type="ORF">HY618_02545</name>
</gene>
<evidence type="ECO:0000313" key="4">
    <source>
        <dbReference type="EMBL" id="MBI4251312.1"/>
    </source>
</evidence>
<dbReference type="Pfam" id="PF07697">
    <property type="entry name" value="7TMR-HDED"/>
    <property type="match status" value="1"/>
</dbReference>
<feature type="transmembrane region" description="Helical" evidence="2">
    <location>
        <begin position="287"/>
        <end position="303"/>
    </location>
</feature>
<dbReference type="NCBIfam" id="TIGR00277">
    <property type="entry name" value="HDIG"/>
    <property type="match status" value="1"/>
</dbReference>
<feature type="transmembrane region" description="Helical" evidence="2">
    <location>
        <begin position="386"/>
        <end position="409"/>
    </location>
</feature>
<feature type="region of interest" description="Disordered" evidence="1">
    <location>
        <begin position="645"/>
        <end position="691"/>
    </location>
</feature>
<dbReference type="PROSITE" id="PS51831">
    <property type="entry name" value="HD"/>
    <property type="match status" value="1"/>
</dbReference>
<dbReference type="PANTHER" id="PTHR36442:SF1">
    <property type="entry name" value="CYCLIC-DI-AMP PHOSPHODIESTERASE PGPH"/>
    <property type="match status" value="1"/>
</dbReference>
<keyword evidence="2" id="KW-0812">Transmembrane</keyword>
<proteinExistence type="predicted"/>
<comment type="caution">
    <text evidence="4">The sequence shown here is derived from an EMBL/GenBank/DDBJ whole genome shotgun (WGS) entry which is preliminary data.</text>
</comment>
<dbReference type="SMART" id="SM00471">
    <property type="entry name" value="HDc"/>
    <property type="match status" value="1"/>
</dbReference>
<dbReference type="AlphaFoldDB" id="A0A932ZW59"/>
<dbReference type="Proteomes" id="UP000752292">
    <property type="component" value="Unassembled WGS sequence"/>
</dbReference>
<dbReference type="Pfam" id="PF01966">
    <property type="entry name" value="HD"/>
    <property type="match status" value="1"/>
</dbReference>
<evidence type="ECO:0000313" key="5">
    <source>
        <dbReference type="Proteomes" id="UP000752292"/>
    </source>
</evidence>
<protein>
    <submittedName>
        <fullName evidence="4">HDIG domain-containing protein</fullName>
    </submittedName>
</protein>
<feature type="domain" description="HD" evidence="3">
    <location>
        <begin position="442"/>
        <end position="585"/>
    </location>
</feature>
<name>A0A932ZW59_UNCTE</name>
<feature type="transmembrane region" description="Helical" evidence="2">
    <location>
        <begin position="309"/>
        <end position="342"/>
    </location>
</feature>
<keyword evidence="2" id="KW-1133">Transmembrane helix</keyword>
<dbReference type="InterPro" id="IPR011621">
    <property type="entry name" value="Metal-dep_PHydrolase_7TM_intra"/>
</dbReference>
<sequence length="691" mass="75117">ALRSAFLAERGSQRSPEVVSEARVLEETYRAPAFLAAEEAFERTLQGAVTPRLAGWMREEAYAGWIRDDLIKLVRAALAPVIVSDRQLYETHMAKGIVVRDIRSGRRATLDSLVRPIELRAVEGLLRQRAGQLGLQTPPAMREALIGLASKLVRPTLTFNSRATVEAQQEETAKVQPVSQLIKEGEMIVREGERISESQIVKLKSLDRSDRQRHVLDNMLGTAAVSFLLLALSWVCAQRYLLSILRGPKTLMLFVILLASQALLVKLGIVVAHSLQDAYRQVAIQSFYFIIPFVSGPMLAALLQGRSAAVLMAVMTAGMTAMLLPGSVQYSLVALAGGIYAAIRWKNYRQRSSVLLACVAIGLINAALALGFNMQEGFSVAMARWMSVPLAFLGGLANVIAVSAAMPLLESLFKLTTDMRLLELTDQNHPVLRQLVVRAPGTYHHSLIVGNLAEEAAEAINAHPLLARVGAYFHDIGKIFKPEYFIENQGRENRHDRLTPNMSALILISHVKEGAELGRGHKLPQEIIDMIAQHHGTSLIRYFYEKARSAKGGDECREEAFCYPGPKPQTREAGILMLADIVEAASRTLPDSSPGRLAALVERAVQSAFADGQLDECDLTLKDLGRIRAAFLRVLAGIHHHRVTYPGQSAPEKKGAPNGGVHPKPAKAGPARLAGFTAAGGGGPGKSPLGA</sequence>
<reference evidence="4" key="1">
    <citation type="submission" date="2020-07" db="EMBL/GenBank/DDBJ databases">
        <title>Huge and variable diversity of episymbiotic CPR bacteria and DPANN archaea in groundwater ecosystems.</title>
        <authorList>
            <person name="He C.Y."/>
            <person name="Keren R."/>
            <person name="Whittaker M."/>
            <person name="Farag I.F."/>
            <person name="Doudna J."/>
            <person name="Cate J.H.D."/>
            <person name="Banfield J.F."/>
        </authorList>
    </citation>
    <scope>NUCLEOTIDE SEQUENCE</scope>
    <source>
        <strain evidence="4">NC_groundwater_1370_Ag_S-0.2um_69_93</strain>
    </source>
</reference>
<dbReference type="InterPro" id="IPR003607">
    <property type="entry name" value="HD/PDEase_dom"/>
</dbReference>